<comment type="subcellular location">
    <subcellularLocation>
        <location evidence="1">Membrane</location>
        <topology evidence="1">Multi-pass membrane protein</topology>
    </subcellularLocation>
</comment>
<evidence type="ECO:0000256" key="1">
    <source>
        <dbReference type="ARBA" id="ARBA00004141"/>
    </source>
</evidence>
<dbReference type="EMBL" id="CAWUHD010000097">
    <property type="protein sequence ID" value="CAK7230910.1"/>
    <property type="molecule type" value="Genomic_DNA"/>
</dbReference>
<keyword evidence="3 7" id="KW-1133">Transmembrane helix</keyword>
<evidence type="ECO:0000313" key="9">
    <source>
        <dbReference type="EMBL" id="CAK7230910.1"/>
    </source>
</evidence>
<dbReference type="InterPro" id="IPR049326">
    <property type="entry name" value="Rhodopsin_dom_fungi"/>
</dbReference>
<feature type="transmembrane region" description="Helical" evidence="7">
    <location>
        <begin position="47"/>
        <end position="66"/>
    </location>
</feature>
<keyword evidence="2 7" id="KW-0812">Transmembrane</keyword>
<evidence type="ECO:0000256" key="3">
    <source>
        <dbReference type="ARBA" id="ARBA00022989"/>
    </source>
</evidence>
<evidence type="ECO:0000256" key="5">
    <source>
        <dbReference type="ARBA" id="ARBA00038359"/>
    </source>
</evidence>
<dbReference type="PANTHER" id="PTHR33048">
    <property type="entry name" value="PTH11-LIKE INTEGRAL MEMBRANE PROTEIN (AFU_ORTHOLOGUE AFUA_5G11245)"/>
    <property type="match status" value="1"/>
</dbReference>
<feature type="region of interest" description="Disordered" evidence="6">
    <location>
        <begin position="381"/>
        <end position="428"/>
    </location>
</feature>
<name>A0ABP0CH08_9PEZI</name>
<accession>A0ABP0CH08</accession>
<dbReference type="PANTHER" id="PTHR33048:SF47">
    <property type="entry name" value="INTEGRAL MEMBRANE PROTEIN-RELATED"/>
    <property type="match status" value="1"/>
</dbReference>
<evidence type="ECO:0000256" key="4">
    <source>
        <dbReference type="ARBA" id="ARBA00023136"/>
    </source>
</evidence>
<evidence type="ECO:0000313" key="10">
    <source>
        <dbReference type="Proteomes" id="UP001642482"/>
    </source>
</evidence>
<feature type="compositionally biased region" description="Basic and acidic residues" evidence="6">
    <location>
        <begin position="418"/>
        <end position="428"/>
    </location>
</feature>
<organism evidence="9 10">
    <name type="scientific">Sporothrix eucalyptigena</name>
    <dbReference type="NCBI Taxonomy" id="1812306"/>
    <lineage>
        <taxon>Eukaryota</taxon>
        <taxon>Fungi</taxon>
        <taxon>Dikarya</taxon>
        <taxon>Ascomycota</taxon>
        <taxon>Pezizomycotina</taxon>
        <taxon>Sordariomycetes</taxon>
        <taxon>Sordariomycetidae</taxon>
        <taxon>Ophiostomatales</taxon>
        <taxon>Ophiostomataceae</taxon>
        <taxon>Sporothrix</taxon>
    </lineage>
</organism>
<feature type="compositionally biased region" description="Basic and acidic residues" evidence="6">
    <location>
        <begin position="394"/>
        <end position="407"/>
    </location>
</feature>
<feature type="transmembrane region" description="Helical" evidence="7">
    <location>
        <begin position="202"/>
        <end position="221"/>
    </location>
</feature>
<evidence type="ECO:0000256" key="2">
    <source>
        <dbReference type="ARBA" id="ARBA00022692"/>
    </source>
</evidence>
<evidence type="ECO:0000256" key="7">
    <source>
        <dbReference type="SAM" id="Phobius"/>
    </source>
</evidence>
<feature type="domain" description="Rhodopsin" evidence="8">
    <location>
        <begin position="27"/>
        <end position="262"/>
    </location>
</feature>
<feature type="transmembrane region" description="Helical" evidence="7">
    <location>
        <begin position="162"/>
        <end position="182"/>
    </location>
</feature>
<protein>
    <recommendedName>
        <fullName evidence="8">Rhodopsin domain-containing protein</fullName>
    </recommendedName>
</protein>
<dbReference type="InterPro" id="IPR052337">
    <property type="entry name" value="SAT4-like"/>
</dbReference>
<comment type="similarity">
    <text evidence="5">Belongs to the SAT4 family.</text>
</comment>
<gene>
    <name evidence="9" type="ORF">SEUCBS140593_007749</name>
</gene>
<evidence type="ECO:0000256" key="6">
    <source>
        <dbReference type="SAM" id="MobiDB-lite"/>
    </source>
</evidence>
<keyword evidence="10" id="KW-1185">Reference proteome</keyword>
<reference evidence="9 10" key="1">
    <citation type="submission" date="2024-01" db="EMBL/GenBank/DDBJ databases">
        <authorList>
            <person name="Allen C."/>
            <person name="Tagirdzhanova G."/>
        </authorList>
    </citation>
    <scope>NUCLEOTIDE SEQUENCE [LARGE SCALE GENOMIC DNA]</scope>
</reference>
<dbReference type="Pfam" id="PF20684">
    <property type="entry name" value="Fung_rhodopsin"/>
    <property type="match status" value="1"/>
</dbReference>
<feature type="transmembrane region" description="Helical" evidence="7">
    <location>
        <begin position="6"/>
        <end position="26"/>
    </location>
</feature>
<evidence type="ECO:0000259" key="8">
    <source>
        <dbReference type="Pfam" id="PF20684"/>
    </source>
</evidence>
<sequence length="428" mass="46933">MATEDYSSALLVSSALMICLTTMAIIMRLSVRLGVLGGLGWDDTLVGAGWVFALVLYSTTIAARQYGFGIHLDNIPTNDQSAASKLILVCSVAYSLSCPTVKAAFCILYLRILRGRTLELLNKGLIVFFAAQSIEECFVTIFQCHPVQKAWFPSVEGTCFSLVPLFWCTFVFNLVTELILFLQPIPTIWHLQVPVAKRIGVIVMLSLGLLVCVISIIRMVYVTKIGSDTTYDYSLTMIWSQVEVSALILCSCIPYSRQVVQRVPWLSHLLGFHLHPHGGKDAADNPGLYNMSKGGQHPLGIALQKRIHNPGAGDIALPSRVDSTDEIFPYRPNNELDQGDKNLVAMAAAVGAIVVTHDITYEYEYDSRNEVEESPGARTIVYTGRSSDSEDEDNKVADDESHGDGESTAHGSEGSAEFAHKYKVTEDA</sequence>
<proteinExistence type="inferred from homology"/>
<comment type="caution">
    <text evidence="9">The sequence shown here is derived from an EMBL/GenBank/DDBJ whole genome shotgun (WGS) entry which is preliminary data.</text>
</comment>
<dbReference type="Proteomes" id="UP001642482">
    <property type="component" value="Unassembled WGS sequence"/>
</dbReference>
<keyword evidence="4 7" id="KW-0472">Membrane</keyword>